<dbReference type="InterPro" id="IPR040919">
    <property type="entry name" value="Asparaginase_C"/>
</dbReference>
<dbReference type="Pfam" id="PF17763">
    <property type="entry name" value="Asparaginase_C"/>
    <property type="match status" value="1"/>
</dbReference>
<dbReference type="Gene3D" id="3.40.50.1170">
    <property type="entry name" value="L-asparaginase, N-terminal domain"/>
    <property type="match status" value="1"/>
</dbReference>
<dbReference type="PROSITE" id="PS00144">
    <property type="entry name" value="ASN_GLN_ASE_1"/>
    <property type="match status" value="1"/>
</dbReference>
<feature type="active site" description="O-isoaspartyl threonine intermediate" evidence="2">
    <location>
        <position position="24"/>
    </location>
</feature>
<reference evidence="8 9" key="1">
    <citation type="submission" date="2020-05" db="EMBL/GenBank/DDBJ databases">
        <authorList>
            <person name="Ruan W."/>
            <person name="Jeon C.O."/>
            <person name="Chun B.H."/>
        </authorList>
    </citation>
    <scope>NUCLEOTIDE SEQUENCE [LARGE SCALE GENOMIC DNA]</scope>
    <source>
        <strain evidence="8 9">TBZ9</strain>
    </source>
</reference>
<comment type="similarity">
    <text evidence="1">Belongs to the asparaginase 1 family.</text>
</comment>
<dbReference type="PROSITE" id="PS51732">
    <property type="entry name" value="ASN_GLN_ASE_3"/>
    <property type="match status" value="1"/>
</dbReference>
<dbReference type="CDD" id="cd08963">
    <property type="entry name" value="L-asparaginase_I"/>
    <property type="match status" value="1"/>
</dbReference>
<protein>
    <submittedName>
        <fullName evidence="8">Asparaginase</fullName>
    </submittedName>
</protein>
<dbReference type="InterPro" id="IPR027474">
    <property type="entry name" value="L-asparaginase_N"/>
</dbReference>
<dbReference type="GO" id="GO:0006520">
    <property type="term" value="P:amino acid metabolic process"/>
    <property type="evidence" value="ECO:0007669"/>
    <property type="project" value="InterPro"/>
</dbReference>
<evidence type="ECO:0000259" key="7">
    <source>
        <dbReference type="Pfam" id="PF17763"/>
    </source>
</evidence>
<name>A0A7Y3XBC0_9GAMM</name>
<feature type="binding site" evidence="3">
    <location>
        <position position="73"/>
    </location>
    <ligand>
        <name>substrate</name>
    </ligand>
</feature>
<accession>A0A7Y3XBC0</accession>
<gene>
    <name evidence="8" type="ORF">HLB35_10550</name>
</gene>
<evidence type="ECO:0000259" key="6">
    <source>
        <dbReference type="Pfam" id="PF00710"/>
    </source>
</evidence>
<dbReference type="InterPro" id="IPR027475">
    <property type="entry name" value="Asparaginase/glutaminase_AS2"/>
</dbReference>
<sequence>MSTLSLTACDPEQQRVLIIYTGGTIGMQASSAGLTTRGDIATRIAQALSTLSIKERQQLPEYDVLSYSTLIDSSAATPLNWQQLAADIHANLNRYAGFIILHGTDTLSWTASSLAYQLQGLDRPVILTGAMQPLDVANSDALENIVGALRFATQPDLQEVTVYFAGRLLRGVRSTKQHTEAADAFITPNYPQLGARVGDDCVYYKARGLAYQQQGAPRFELPDYAPLANGEVARITCWPGMAAWQLESWLADSRVKGALIQLWGAGNLGDSPALLEVLASASGEGKLLAATSQCPSGSIHLGAYAAGHGVFEAGVLSGTDMTAEAAYTKLVHLLAQPLSDKQRRTLFVTSLIGER</sequence>
<dbReference type="InterPro" id="IPR041725">
    <property type="entry name" value="L-asparaginase_I"/>
</dbReference>
<dbReference type="PIRSF" id="PIRSF500176">
    <property type="entry name" value="L_ASNase"/>
    <property type="match status" value="1"/>
</dbReference>
<evidence type="ECO:0000313" key="9">
    <source>
        <dbReference type="Proteomes" id="UP000588806"/>
    </source>
</evidence>
<evidence type="ECO:0000256" key="1">
    <source>
        <dbReference type="ARBA" id="ARBA00010518"/>
    </source>
</evidence>
<dbReference type="RefSeq" id="WP_171702552.1">
    <property type="nucleotide sequence ID" value="NZ_JABFHI010000004.1"/>
</dbReference>
<dbReference type="SUPFAM" id="SSF53774">
    <property type="entry name" value="Glutaminase/Asparaginase"/>
    <property type="match status" value="1"/>
</dbReference>
<dbReference type="SMART" id="SM00870">
    <property type="entry name" value="Asparaginase"/>
    <property type="match status" value="1"/>
</dbReference>
<dbReference type="PANTHER" id="PTHR11707">
    <property type="entry name" value="L-ASPARAGINASE"/>
    <property type="match status" value="1"/>
</dbReference>
<evidence type="ECO:0000256" key="3">
    <source>
        <dbReference type="PIRSR" id="PIRSR001220-2"/>
    </source>
</evidence>
<evidence type="ECO:0000313" key="8">
    <source>
        <dbReference type="EMBL" id="NOG32085.1"/>
    </source>
</evidence>
<feature type="active site" evidence="4">
    <location>
        <position position="24"/>
    </location>
</feature>
<dbReference type="InterPro" id="IPR037152">
    <property type="entry name" value="L-asparaginase_N_sf"/>
</dbReference>
<dbReference type="PIRSF" id="PIRSF001220">
    <property type="entry name" value="L-ASNase_gatD"/>
    <property type="match status" value="1"/>
</dbReference>
<dbReference type="Proteomes" id="UP000588806">
    <property type="component" value="Unassembled WGS sequence"/>
</dbReference>
<evidence type="ECO:0000256" key="2">
    <source>
        <dbReference type="PIRSR" id="PIRSR001220-1"/>
    </source>
</evidence>
<evidence type="ECO:0000256" key="4">
    <source>
        <dbReference type="PROSITE-ProRule" id="PRU10099"/>
    </source>
</evidence>
<dbReference type="PANTHER" id="PTHR11707:SF28">
    <property type="entry name" value="60 KDA LYSOPHOSPHOLIPASE"/>
    <property type="match status" value="1"/>
</dbReference>
<comment type="caution">
    <text evidence="8">The sequence shown here is derived from an EMBL/GenBank/DDBJ whole genome shotgun (WGS) entry which is preliminary data.</text>
</comment>
<evidence type="ECO:0000256" key="5">
    <source>
        <dbReference type="PROSITE-ProRule" id="PRU10100"/>
    </source>
</evidence>
<dbReference type="AlphaFoldDB" id="A0A7Y3XBC0"/>
<dbReference type="EMBL" id="JABFHI010000004">
    <property type="protein sequence ID" value="NOG32085.1"/>
    <property type="molecule type" value="Genomic_DNA"/>
</dbReference>
<dbReference type="Gene3D" id="3.40.50.40">
    <property type="match status" value="1"/>
</dbReference>
<dbReference type="SFLD" id="SFLDS00057">
    <property type="entry name" value="Glutaminase/Asparaginase"/>
    <property type="match status" value="1"/>
</dbReference>
<feature type="binding site" evidence="3">
    <location>
        <begin position="104"/>
        <end position="105"/>
    </location>
    <ligand>
        <name>substrate</name>
    </ligand>
</feature>
<reference evidence="8 9" key="2">
    <citation type="submission" date="2020-06" db="EMBL/GenBank/DDBJ databases">
        <title>Halomonas songnenensis sp. nov., a moderately halophilic bacterium isolated from saline and alkaline soils.</title>
        <authorList>
            <person name="Jiang J."/>
            <person name="Pan Y."/>
        </authorList>
    </citation>
    <scope>NUCLEOTIDE SEQUENCE [LARGE SCALE GENOMIC DNA]</scope>
    <source>
        <strain evidence="8 9">TBZ9</strain>
    </source>
</reference>
<keyword evidence="9" id="KW-1185">Reference proteome</keyword>
<dbReference type="InterPro" id="IPR020827">
    <property type="entry name" value="Asparaginase/glutaminase_AS1"/>
</dbReference>
<dbReference type="InterPro" id="IPR006034">
    <property type="entry name" value="Asparaginase/glutaminase-like"/>
</dbReference>
<dbReference type="InterPro" id="IPR036152">
    <property type="entry name" value="Asp/glu_Ase-like_sf"/>
</dbReference>
<dbReference type="PRINTS" id="PR00139">
    <property type="entry name" value="ASNGLNASE"/>
</dbReference>
<feature type="domain" description="Asparaginase/glutaminase C-terminal" evidence="7">
    <location>
        <begin position="232"/>
        <end position="347"/>
    </location>
</feature>
<proteinExistence type="inferred from homology"/>
<dbReference type="InterPro" id="IPR027473">
    <property type="entry name" value="L-asparaginase_C"/>
</dbReference>
<dbReference type="PROSITE" id="PS00917">
    <property type="entry name" value="ASN_GLN_ASE_2"/>
    <property type="match status" value="1"/>
</dbReference>
<dbReference type="Pfam" id="PF00710">
    <property type="entry name" value="Asparaginase"/>
    <property type="match status" value="1"/>
</dbReference>
<feature type="domain" description="L-asparaginase N-terminal" evidence="6">
    <location>
        <begin position="15"/>
        <end position="205"/>
    </location>
</feature>
<feature type="active site" evidence="5">
    <location>
        <position position="104"/>
    </location>
</feature>
<organism evidence="8 9">
    <name type="scientific">Vreelandella azerica</name>
    <dbReference type="NCBI Taxonomy" id="2732867"/>
    <lineage>
        <taxon>Bacteria</taxon>
        <taxon>Pseudomonadati</taxon>
        <taxon>Pseudomonadota</taxon>
        <taxon>Gammaproteobacteria</taxon>
        <taxon>Oceanospirillales</taxon>
        <taxon>Halomonadaceae</taxon>
        <taxon>Vreelandella</taxon>
    </lineage>
</organism>
<dbReference type="GO" id="GO:0004067">
    <property type="term" value="F:asparaginase activity"/>
    <property type="evidence" value="ECO:0007669"/>
    <property type="project" value="UniProtKB-UniRule"/>
</dbReference>